<dbReference type="Proteomes" id="UP000075304">
    <property type="component" value="Unassembled WGS sequence"/>
</dbReference>
<dbReference type="InterPro" id="IPR037873">
    <property type="entry name" value="BamE-like"/>
</dbReference>
<sequence length="390" mass="44942">MLTNWAIAFSILIFIHLFLEKIHSFRLSELSVRQITSLHTFFCIMRSWKIMKRHLTCYILMEYQRKWKDFYNLRRIYMRKIIISLMTLSVILSLMGCGKSQAQVPKHHVNYITSTEYKNLKLGMTKKQVIKAIGKPTKKDQKDNNMWYYSIKHKLAKDSYVILTFDMSNDINSTAYVLIRKEQKGLLTDYDTTVDEFTGKDTNDESNTADSDSNSDNSDTVGSNTMKGASNSSELKSAAKKADKDNVKTAYVKDKIAVIEFKDDFETNEKTMLQNFALYSTRIMEKEKNNSNVNGFAFIRDTTFENTKGNKSTGTAIIAYFTKKDANSISYENFLQLVDLDPYKFYKASSGYFINPAIYKNAKSYMHGLPAYKNSSDYKLSDDFSEDLAS</sequence>
<evidence type="ECO:0000256" key="1">
    <source>
        <dbReference type="ARBA" id="ARBA00022729"/>
    </source>
</evidence>
<keyword evidence="1" id="KW-0732">Signal</keyword>
<name>A0A150KJR7_HEYCO</name>
<dbReference type="InterPro" id="IPR007450">
    <property type="entry name" value="BamE_dom"/>
</dbReference>
<keyword evidence="4" id="KW-0812">Transmembrane</keyword>
<evidence type="ECO:0000313" key="6">
    <source>
        <dbReference type="EMBL" id="KYC72327.1"/>
    </source>
</evidence>
<feature type="region of interest" description="Disordered" evidence="3">
    <location>
        <begin position="197"/>
        <end position="239"/>
    </location>
</feature>
<dbReference type="AlphaFoldDB" id="A0A150KJR7"/>
<feature type="transmembrane region" description="Helical" evidence="4">
    <location>
        <begin position="6"/>
        <end position="23"/>
    </location>
</feature>
<feature type="compositionally biased region" description="Polar residues" evidence="3">
    <location>
        <begin position="226"/>
        <end position="235"/>
    </location>
</feature>
<evidence type="ECO:0000313" key="7">
    <source>
        <dbReference type="Proteomes" id="UP000075304"/>
    </source>
</evidence>
<organism evidence="6 7">
    <name type="scientific">Heyndrickxia coagulans</name>
    <name type="common">Weizmannia coagulans</name>
    <dbReference type="NCBI Taxonomy" id="1398"/>
    <lineage>
        <taxon>Bacteria</taxon>
        <taxon>Bacillati</taxon>
        <taxon>Bacillota</taxon>
        <taxon>Bacilli</taxon>
        <taxon>Bacillales</taxon>
        <taxon>Bacillaceae</taxon>
        <taxon>Heyndrickxia</taxon>
    </lineage>
</organism>
<feature type="domain" description="Outer membrane protein assembly factor BamE" evidence="5">
    <location>
        <begin position="110"/>
        <end position="167"/>
    </location>
</feature>
<protein>
    <recommendedName>
        <fullName evidence="5">Outer membrane protein assembly factor BamE domain-containing protein</fullName>
    </recommendedName>
</protein>
<dbReference type="Gene3D" id="3.30.1450.10">
    <property type="match status" value="1"/>
</dbReference>
<evidence type="ECO:0000256" key="2">
    <source>
        <dbReference type="ARBA" id="ARBA00023136"/>
    </source>
</evidence>
<keyword evidence="2 4" id="KW-0472">Membrane</keyword>
<evidence type="ECO:0000256" key="3">
    <source>
        <dbReference type="SAM" id="MobiDB-lite"/>
    </source>
</evidence>
<dbReference type="PATRIC" id="fig|1398.25.peg.1544"/>
<reference evidence="6 7" key="1">
    <citation type="submission" date="2016-01" db="EMBL/GenBank/DDBJ databases">
        <title>Genome Sequences of Twelve Sporeforming Bacillus Species Isolated from Foods.</title>
        <authorList>
            <person name="Berendsen E.M."/>
            <person name="Wells-Bennik M.H."/>
            <person name="Krawcyk A.O."/>
            <person name="De Jong A."/>
            <person name="Holsappel S."/>
            <person name="Eijlander R.T."/>
            <person name="Kuipers O.P."/>
        </authorList>
    </citation>
    <scope>NUCLEOTIDE SEQUENCE [LARGE SCALE GENOMIC DNA]</scope>
    <source>
        <strain evidence="6 7">B4099</strain>
    </source>
</reference>
<keyword evidence="4" id="KW-1133">Transmembrane helix</keyword>
<accession>A0A150KJR7</accession>
<dbReference type="Pfam" id="PF04355">
    <property type="entry name" value="BamE"/>
    <property type="match status" value="1"/>
</dbReference>
<evidence type="ECO:0000259" key="5">
    <source>
        <dbReference type="Pfam" id="PF04355"/>
    </source>
</evidence>
<proteinExistence type="predicted"/>
<gene>
    <name evidence="6" type="ORF">B4099_3689</name>
</gene>
<dbReference type="EMBL" id="LQYI01000021">
    <property type="protein sequence ID" value="KYC72327.1"/>
    <property type="molecule type" value="Genomic_DNA"/>
</dbReference>
<evidence type="ECO:0000256" key="4">
    <source>
        <dbReference type="SAM" id="Phobius"/>
    </source>
</evidence>
<feature type="transmembrane region" description="Helical" evidence="4">
    <location>
        <begin position="76"/>
        <end position="96"/>
    </location>
</feature>
<dbReference type="GO" id="GO:0019867">
    <property type="term" value="C:outer membrane"/>
    <property type="evidence" value="ECO:0007669"/>
    <property type="project" value="InterPro"/>
</dbReference>
<comment type="caution">
    <text evidence="6">The sequence shown here is derived from an EMBL/GenBank/DDBJ whole genome shotgun (WGS) entry which is preliminary data.</text>
</comment>
<feature type="compositionally biased region" description="Low complexity" evidence="3">
    <location>
        <begin position="205"/>
        <end position="225"/>
    </location>
</feature>